<feature type="region of interest" description="Disordered" evidence="1">
    <location>
        <begin position="243"/>
        <end position="328"/>
    </location>
</feature>
<sequence length="559" mass="60606">MIMAARPGEDLTATLFADIHYFYGPPTVKPPHHRFDKASYVYLFENAGQRRARLEIANNAGTPEQDAFTGHFDSAHVKYSYTHTTLVSLTVDGPNGPQGSSPIGPQEWHLPTFDPRNETKYMYRLHTIDLYFWNKEDALSFVNGVRRVLPQNQITIEDEPVPLPSHADDMSPVVQQLESVAISDPSYQDGRTKTSRSSPPAAINVSFPGPPSSSSPQSHVSTTFAPMAYNPAAPAAPEVIQHREKTPPPEDGASNPLVQAATSDQGQFSPPSQFQQYPGFSASAPPPQFQRQQNFPMMSPPQQTHGQGHFSTASQPPQHINTSQTSNYFPGVITSATALGSPFSQQFQSQTPSFAPPPTSDAPNANTFAPAPLTPTTPAPAYSSPPLSPNQAPITQYATFPSTPSYPTHNLPTPGLFSPGFAPQHQNPPVSSPTPGLQPIQPLSPPGGFSNYTYTGTQTSSGQSLMAQNDYSIHQQVYRPTEVEQRIKRKGSGKGGFGFGKKDKEKEKEKGDGDGKSSFGSKKDKGDGEKGPRGRFEENAGRLEKGVTGILKKFEKKYG</sequence>
<reference evidence="2" key="1">
    <citation type="submission" date="2020-10" db="EMBL/GenBank/DDBJ databases">
        <title>Genome Sequence of Monilinia vaccinii-corymbosi Sheds Light on Mummy Berry Disease Infection of Blueberry and Mating Type.</title>
        <authorList>
            <person name="Yow A.G."/>
            <person name="Zhang Y."/>
            <person name="Bansal K."/>
            <person name="Eacker S.M."/>
            <person name="Sullivan S."/>
            <person name="Liachko I."/>
            <person name="Cubeta M.A."/>
            <person name="Rollins J.A."/>
            <person name="Ashrafi H."/>
        </authorList>
    </citation>
    <scope>NUCLEOTIDE SEQUENCE</scope>
    <source>
        <strain evidence="2">RL-1</strain>
    </source>
</reference>
<feature type="region of interest" description="Disordered" evidence="1">
    <location>
        <begin position="478"/>
        <end position="544"/>
    </location>
</feature>
<feature type="compositionally biased region" description="Low complexity" evidence="1">
    <location>
        <begin position="362"/>
        <end position="371"/>
    </location>
</feature>
<feature type="region of interest" description="Disordered" evidence="1">
    <location>
        <begin position="183"/>
        <end position="222"/>
    </location>
</feature>
<proteinExistence type="predicted"/>
<gene>
    <name evidence="2" type="ORF">DSL72_001762</name>
</gene>
<evidence type="ECO:0000313" key="2">
    <source>
        <dbReference type="EMBL" id="QSZ32191.1"/>
    </source>
</evidence>
<feature type="compositionally biased region" description="Basic and acidic residues" evidence="1">
    <location>
        <begin position="500"/>
        <end position="544"/>
    </location>
</feature>
<feature type="compositionally biased region" description="Low complexity" evidence="1">
    <location>
        <begin position="450"/>
        <end position="463"/>
    </location>
</feature>
<feature type="compositionally biased region" description="Polar residues" evidence="1">
    <location>
        <begin position="424"/>
        <end position="435"/>
    </location>
</feature>
<dbReference type="EMBL" id="CP063407">
    <property type="protein sequence ID" value="QSZ32191.1"/>
    <property type="molecule type" value="Genomic_DNA"/>
</dbReference>
<evidence type="ECO:0000256" key="1">
    <source>
        <dbReference type="SAM" id="MobiDB-lite"/>
    </source>
</evidence>
<dbReference type="OrthoDB" id="5408296at2759"/>
<accession>A0A8A3PAQ7</accession>
<evidence type="ECO:0000313" key="3">
    <source>
        <dbReference type="Proteomes" id="UP000672032"/>
    </source>
</evidence>
<dbReference type="AlphaFoldDB" id="A0A8A3PAQ7"/>
<keyword evidence="3" id="KW-1185">Reference proteome</keyword>
<organism evidence="2 3">
    <name type="scientific">Monilinia vaccinii-corymbosi</name>
    <dbReference type="NCBI Taxonomy" id="61207"/>
    <lineage>
        <taxon>Eukaryota</taxon>
        <taxon>Fungi</taxon>
        <taxon>Dikarya</taxon>
        <taxon>Ascomycota</taxon>
        <taxon>Pezizomycotina</taxon>
        <taxon>Leotiomycetes</taxon>
        <taxon>Helotiales</taxon>
        <taxon>Sclerotiniaceae</taxon>
        <taxon>Monilinia</taxon>
    </lineage>
</organism>
<feature type="compositionally biased region" description="Low complexity" evidence="1">
    <location>
        <begin position="343"/>
        <end position="353"/>
    </location>
</feature>
<name>A0A8A3PAQ7_9HELO</name>
<feature type="compositionally biased region" description="Polar residues" evidence="1">
    <location>
        <begin position="300"/>
        <end position="328"/>
    </location>
</feature>
<feature type="compositionally biased region" description="Low complexity" evidence="1">
    <location>
        <begin position="265"/>
        <end position="281"/>
    </location>
</feature>
<dbReference type="Proteomes" id="UP000672032">
    <property type="component" value="Chromosome 3"/>
</dbReference>
<protein>
    <recommendedName>
        <fullName evidence="4">RNA recognition motif-containing protein</fullName>
    </recommendedName>
</protein>
<evidence type="ECO:0008006" key="4">
    <source>
        <dbReference type="Google" id="ProtNLM"/>
    </source>
</evidence>
<feature type="region of interest" description="Disordered" evidence="1">
    <location>
        <begin position="343"/>
        <end position="463"/>
    </location>
</feature>
<feature type="compositionally biased region" description="Polar residues" evidence="1">
    <location>
        <begin position="391"/>
        <end position="411"/>
    </location>
</feature>